<feature type="region of interest" description="Disordered" evidence="1">
    <location>
        <begin position="31"/>
        <end position="64"/>
    </location>
</feature>
<accession>A0A6J6X231</accession>
<protein>
    <submittedName>
        <fullName evidence="2">Unannotated protein</fullName>
    </submittedName>
</protein>
<reference evidence="2" key="1">
    <citation type="submission" date="2020-05" db="EMBL/GenBank/DDBJ databases">
        <authorList>
            <person name="Chiriac C."/>
            <person name="Salcher M."/>
            <person name="Ghai R."/>
            <person name="Kavagutti S V."/>
        </authorList>
    </citation>
    <scope>NUCLEOTIDE SEQUENCE</scope>
</reference>
<name>A0A6J6X231_9ZZZZ</name>
<gene>
    <name evidence="2" type="ORF">UFOPK2925_01415</name>
</gene>
<dbReference type="EMBL" id="CAEZZU010000254">
    <property type="protein sequence ID" value="CAB4790509.1"/>
    <property type="molecule type" value="Genomic_DNA"/>
</dbReference>
<dbReference type="AlphaFoldDB" id="A0A6J6X231"/>
<sequence length="64" mass="6479">MRIASRVRSDATAPTFIGATDPFASIRTVGPTLITPGSGGGPSVGPITRVSTPISRSARARPST</sequence>
<organism evidence="2">
    <name type="scientific">freshwater metagenome</name>
    <dbReference type="NCBI Taxonomy" id="449393"/>
    <lineage>
        <taxon>unclassified sequences</taxon>
        <taxon>metagenomes</taxon>
        <taxon>ecological metagenomes</taxon>
    </lineage>
</organism>
<evidence type="ECO:0000313" key="2">
    <source>
        <dbReference type="EMBL" id="CAB4790509.1"/>
    </source>
</evidence>
<evidence type="ECO:0000256" key="1">
    <source>
        <dbReference type="SAM" id="MobiDB-lite"/>
    </source>
</evidence>
<proteinExistence type="predicted"/>